<comment type="caution">
    <text evidence="2">The sequence shown here is derived from an EMBL/GenBank/DDBJ whole genome shotgun (WGS) entry which is preliminary data.</text>
</comment>
<gene>
    <name evidence="2" type="ORF">TKK_007495</name>
</gene>
<reference evidence="2 3" key="1">
    <citation type="journal article" date="2024" name="bioRxiv">
        <title>A reference genome for Trichogramma kaykai: A tiny desert-dwelling parasitoid wasp with competing sex-ratio distorters.</title>
        <authorList>
            <person name="Culotta J."/>
            <person name="Lindsey A.R."/>
        </authorList>
    </citation>
    <scope>NUCLEOTIDE SEQUENCE [LARGE SCALE GENOMIC DNA]</scope>
    <source>
        <strain evidence="2 3">KSX58</strain>
    </source>
</reference>
<organism evidence="2 3">
    <name type="scientific">Trichogramma kaykai</name>
    <dbReference type="NCBI Taxonomy" id="54128"/>
    <lineage>
        <taxon>Eukaryota</taxon>
        <taxon>Metazoa</taxon>
        <taxon>Ecdysozoa</taxon>
        <taxon>Arthropoda</taxon>
        <taxon>Hexapoda</taxon>
        <taxon>Insecta</taxon>
        <taxon>Pterygota</taxon>
        <taxon>Neoptera</taxon>
        <taxon>Endopterygota</taxon>
        <taxon>Hymenoptera</taxon>
        <taxon>Apocrita</taxon>
        <taxon>Proctotrupomorpha</taxon>
        <taxon>Chalcidoidea</taxon>
        <taxon>Trichogrammatidae</taxon>
        <taxon>Trichogramma</taxon>
    </lineage>
</organism>
<dbReference type="AlphaFoldDB" id="A0ABD2WZX9"/>
<name>A0ABD2WZX9_9HYME</name>
<keyword evidence="3" id="KW-1185">Reference proteome</keyword>
<accession>A0ABD2WZX9</accession>
<dbReference type="EMBL" id="JBJJXI010000059">
    <property type="protein sequence ID" value="KAL3398315.1"/>
    <property type="molecule type" value="Genomic_DNA"/>
</dbReference>
<feature type="region of interest" description="Disordered" evidence="1">
    <location>
        <begin position="1"/>
        <end position="24"/>
    </location>
</feature>
<proteinExistence type="predicted"/>
<protein>
    <submittedName>
        <fullName evidence="2">Uncharacterized protein</fullName>
    </submittedName>
</protein>
<evidence type="ECO:0000313" key="2">
    <source>
        <dbReference type="EMBL" id="KAL3398315.1"/>
    </source>
</evidence>
<evidence type="ECO:0000256" key="1">
    <source>
        <dbReference type="SAM" id="MobiDB-lite"/>
    </source>
</evidence>
<evidence type="ECO:0000313" key="3">
    <source>
        <dbReference type="Proteomes" id="UP001627154"/>
    </source>
</evidence>
<sequence length="150" mass="16370">MSESVSPVSPCLSKPLSEMSDDGATPPWVETLLSRFERLETKMDGRLTAIEAGLLELSRTQHQHTVSIEHNTNCIAGHDERVTAEIVAIRSDNDRAFAAMRAEIGRACDQLRATAVAPVADHDTCEVRVFPSMLMSPAVRWPSASSLPRG</sequence>
<dbReference type="Proteomes" id="UP001627154">
    <property type="component" value="Unassembled WGS sequence"/>
</dbReference>